<evidence type="ECO:0000256" key="5">
    <source>
        <dbReference type="ARBA" id="ARBA00023136"/>
    </source>
</evidence>
<proteinExistence type="predicted"/>
<evidence type="ECO:0000256" key="6">
    <source>
        <dbReference type="SAM" id="Phobius"/>
    </source>
</evidence>
<dbReference type="SUPFAM" id="SSF103473">
    <property type="entry name" value="MFS general substrate transporter"/>
    <property type="match status" value="1"/>
</dbReference>
<feature type="transmembrane region" description="Helical" evidence="6">
    <location>
        <begin position="83"/>
        <end position="102"/>
    </location>
</feature>
<feature type="transmembrane region" description="Helical" evidence="6">
    <location>
        <begin position="177"/>
        <end position="198"/>
    </location>
</feature>
<dbReference type="PROSITE" id="PS50850">
    <property type="entry name" value="MFS"/>
    <property type="match status" value="1"/>
</dbReference>
<feature type="transmembrane region" description="Helical" evidence="6">
    <location>
        <begin position="210"/>
        <end position="232"/>
    </location>
</feature>
<dbReference type="InterPro" id="IPR036259">
    <property type="entry name" value="MFS_trans_sf"/>
</dbReference>
<organism evidence="8 9">
    <name type="scientific">Discina gigas</name>
    <dbReference type="NCBI Taxonomy" id="1032678"/>
    <lineage>
        <taxon>Eukaryota</taxon>
        <taxon>Fungi</taxon>
        <taxon>Dikarya</taxon>
        <taxon>Ascomycota</taxon>
        <taxon>Pezizomycotina</taxon>
        <taxon>Pezizomycetes</taxon>
        <taxon>Pezizales</taxon>
        <taxon>Discinaceae</taxon>
        <taxon>Discina</taxon>
    </lineage>
</organism>
<keyword evidence="5 6" id="KW-0472">Membrane</keyword>
<evidence type="ECO:0000313" key="8">
    <source>
        <dbReference type="EMBL" id="KAL0633086.1"/>
    </source>
</evidence>
<evidence type="ECO:0000256" key="1">
    <source>
        <dbReference type="ARBA" id="ARBA00004141"/>
    </source>
</evidence>
<feature type="transmembrane region" description="Helical" evidence="6">
    <location>
        <begin position="442"/>
        <end position="463"/>
    </location>
</feature>
<feature type="transmembrane region" description="Helical" evidence="6">
    <location>
        <begin position="114"/>
        <end position="135"/>
    </location>
</feature>
<sequence>MASNGKEAYDVKGELEESENITPKTTNNYVESGIDLEYEKKLMRKIDWRLLPILGVLYSAALIDRSNVSSAGVAGMKNDLKLFIGERNSIVLLIFFVPYFIFELPSNILLRKVGAAKWLGTIALLWGAVMISMGFVNDWRVLVFCRAVLGFFESGFFPGCVYLISSWYVRYEVQKRMAGFYLVSVLVGGFSSILAYYIMKMEGVQGLRSWRWIFIIEGALTCGGALLAYFLITDFPDKLLERSRKQFLTADDVALVKARIDRDRDDSQADDLTMQKVLKHLSDWKLWVYAMMYMCSTAPSYAFPYFMPYLLQSMGYDAKTIQLLSAPPYVSAVTIAFGFAWASDRTRLRGPFIVAGSVLIVIGLSMTAYHPNNSIRYLGIFIGLAGAQANVPTILTYQANNIRTNSKRSVGSALQIGFGAIGGIYASTVFREKDFPKYVNGLWATIATQFLLLILVGVMSLYFKKKNRQHAEGKLSEPLEGHENFTYAL</sequence>
<evidence type="ECO:0000256" key="4">
    <source>
        <dbReference type="ARBA" id="ARBA00022989"/>
    </source>
</evidence>
<feature type="domain" description="Major facilitator superfamily (MFS) profile" evidence="7">
    <location>
        <begin position="50"/>
        <end position="468"/>
    </location>
</feature>
<keyword evidence="3 6" id="KW-0812">Transmembrane</keyword>
<feature type="transmembrane region" description="Helical" evidence="6">
    <location>
        <begin position="286"/>
        <end position="306"/>
    </location>
</feature>
<dbReference type="Pfam" id="PF07690">
    <property type="entry name" value="MFS_1"/>
    <property type="match status" value="1"/>
</dbReference>
<keyword evidence="9" id="KW-1185">Reference proteome</keyword>
<evidence type="ECO:0000256" key="2">
    <source>
        <dbReference type="ARBA" id="ARBA00022448"/>
    </source>
</evidence>
<reference evidence="8 9" key="1">
    <citation type="submission" date="2024-02" db="EMBL/GenBank/DDBJ databases">
        <title>Discinaceae phylogenomics.</title>
        <authorList>
            <person name="Dirks A.C."/>
            <person name="James T.Y."/>
        </authorList>
    </citation>
    <scope>NUCLEOTIDE SEQUENCE [LARGE SCALE GENOMIC DNA]</scope>
    <source>
        <strain evidence="8 9">ACD0624</strain>
    </source>
</reference>
<evidence type="ECO:0000313" key="9">
    <source>
        <dbReference type="Proteomes" id="UP001447188"/>
    </source>
</evidence>
<feature type="transmembrane region" description="Helical" evidence="6">
    <location>
        <begin position="141"/>
        <end position="165"/>
    </location>
</feature>
<dbReference type="PANTHER" id="PTHR43791:SF3">
    <property type="entry name" value="MAJOR FACILITATOR SUPERFAMILY (MFS) PROFILE DOMAIN-CONTAINING PROTEIN"/>
    <property type="match status" value="1"/>
</dbReference>
<name>A0ABR3GBZ7_9PEZI</name>
<comment type="caution">
    <text evidence="8">The sequence shown here is derived from an EMBL/GenBank/DDBJ whole genome shotgun (WGS) entry which is preliminary data.</text>
</comment>
<keyword evidence="2" id="KW-0813">Transport</keyword>
<gene>
    <name evidence="8" type="ORF">Q9L58_008042</name>
</gene>
<evidence type="ECO:0000256" key="3">
    <source>
        <dbReference type="ARBA" id="ARBA00022692"/>
    </source>
</evidence>
<dbReference type="Gene3D" id="1.20.1250.20">
    <property type="entry name" value="MFS general substrate transporter like domains"/>
    <property type="match status" value="2"/>
</dbReference>
<comment type="subcellular location">
    <subcellularLocation>
        <location evidence="1">Membrane</location>
        <topology evidence="1">Multi-pass membrane protein</topology>
    </subcellularLocation>
</comment>
<protein>
    <recommendedName>
        <fullName evidence="7">Major facilitator superfamily (MFS) profile domain-containing protein</fullName>
    </recommendedName>
</protein>
<dbReference type="PANTHER" id="PTHR43791">
    <property type="entry name" value="PERMEASE-RELATED"/>
    <property type="match status" value="1"/>
</dbReference>
<dbReference type="Proteomes" id="UP001447188">
    <property type="component" value="Unassembled WGS sequence"/>
</dbReference>
<evidence type="ECO:0000259" key="7">
    <source>
        <dbReference type="PROSITE" id="PS50850"/>
    </source>
</evidence>
<accession>A0ABR3GBZ7</accession>
<feature type="transmembrane region" description="Helical" evidence="6">
    <location>
        <begin position="326"/>
        <end position="343"/>
    </location>
</feature>
<feature type="transmembrane region" description="Helical" evidence="6">
    <location>
        <begin position="375"/>
        <end position="397"/>
    </location>
</feature>
<dbReference type="EMBL" id="JBBBZM010000138">
    <property type="protein sequence ID" value="KAL0633086.1"/>
    <property type="molecule type" value="Genomic_DNA"/>
</dbReference>
<dbReference type="InterPro" id="IPR011701">
    <property type="entry name" value="MFS"/>
</dbReference>
<feature type="transmembrane region" description="Helical" evidence="6">
    <location>
        <begin position="409"/>
        <end position="430"/>
    </location>
</feature>
<dbReference type="InterPro" id="IPR020846">
    <property type="entry name" value="MFS_dom"/>
</dbReference>
<feature type="transmembrane region" description="Helical" evidence="6">
    <location>
        <begin position="46"/>
        <end position="63"/>
    </location>
</feature>
<keyword evidence="4 6" id="KW-1133">Transmembrane helix</keyword>
<feature type="transmembrane region" description="Helical" evidence="6">
    <location>
        <begin position="350"/>
        <end position="369"/>
    </location>
</feature>